<feature type="domain" description="PAS" evidence="11">
    <location>
        <begin position="232"/>
        <end position="273"/>
    </location>
</feature>
<reference evidence="14" key="1">
    <citation type="submission" date="2017-05" db="EMBL/GenBank/DDBJ databases">
        <title>Draft genome sequence of Geobacter pelophilus, a iron(III)-reducing bacteria.</title>
        <authorList>
            <person name="Aoyagi T."/>
            <person name="Koike H."/>
            <person name="Morita T."/>
            <person name="Sato Y."/>
            <person name="Habe H."/>
            <person name="Hori T."/>
        </authorList>
    </citation>
    <scope>NUCLEOTIDE SEQUENCE [LARGE SCALE GENOMIC DNA]</scope>
    <source>
        <strain evidence="14">Drf2</strain>
    </source>
</reference>
<dbReference type="EC" id="2.7.13.3" evidence="2"/>
<dbReference type="Gene3D" id="3.30.565.10">
    <property type="entry name" value="Histidine kinase-like ATPase, C-terminal domain"/>
    <property type="match status" value="1"/>
</dbReference>
<dbReference type="SMART" id="SM00387">
    <property type="entry name" value="HATPase_c"/>
    <property type="match status" value="1"/>
</dbReference>
<dbReference type="InterPro" id="IPR029016">
    <property type="entry name" value="GAF-like_dom_sf"/>
</dbReference>
<keyword evidence="4" id="KW-0808">Transferase</keyword>
<evidence type="ECO:0000259" key="10">
    <source>
        <dbReference type="PROSITE" id="PS50109"/>
    </source>
</evidence>
<name>A0ABQ0MPX0_9BACT</name>
<evidence type="ECO:0000313" key="13">
    <source>
        <dbReference type="EMBL" id="GAW68341.1"/>
    </source>
</evidence>
<keyword evidence="5" id="KW-0547">Nucleotide-binding</keyword>
<evidence type="ECO:0000256" key="1">
    <source>
        <dbReference type="ARBA" id="ARBA00000085"/>
    </source>
</evidence>
<dbReference type="SMART" id="SM00086">
    <property type="entry name" value="PAC"/>
    <property type="match status" value="1"/>
</dbReference>
<gene>
    <name evidence="13" type="ORF">GPEL0_01r4642</name>
</gene>
<keyword evidence="6 13" id="KW-0418">Kinase</keyword>
<dbReference type="SMART" id="SM00388">
    <property type="entry name" value="HisKA"/>
    <property type="match status" value="1"/>
</dbReference>
<dbReference type="InterPro" id="IPR003594">
    <property type="entry name" value="HATPase_dom"/>
</dbReference>
<dbReference type="SMART" id="SM00091">
    <property type="entry name" value="PAS"/>
    <property type="match status" value="1"/>
</dbReference>
<dbReference type="InterPro" id="IPR035965">
    <property type="entry name" value="PAS-like_dom_sf"/>
</dbReference>
<dbReference type="SUPFAM" id="SSF47384">
    <property type="entry name" value="Homodimeric domain of signal transducing histidine kinase"/>
    <property type="match status" value="1"/>
</dbReference>
<comment type="catalytic activity">
    <reaction evidence="1">
        <text>ATP + protein L-histidine = ADP + protein N-phospho-L-histidine.</text>
        <dbReference type="EC" id="2.7.13.3"/>
    </reaction>
</comment>
<proteinExistence type="predicted"/>
<dbReference type="InterPro" id="IPR000014">
    <property type="entry name" value="PAS"/>
</dbReference>
<dbReference type="SUPFAM" id="SSF55781">
    <property type="entry name" value="GAF domain-like"/>
    <property type="match status" value="1"/>
</dbReference>
<dbReference type="PANTHER" id="PTHR43065:SF10">
    <property type="entry name" value="PEROXIDE STRESS-ACTIVATED HISTIDINE KINASE MAK3"/>
    <property type="match status" value="1"/>
</dbReference>
<keyword evidence="7" id="KW-0067">ATP-binding</keyword>
<evidence type="ECO:0000256" key="7">
    <source>
        <dbReference type="ARBA" id="ARBA00022840"/>
    </source>
</evidence>
<evidence type="ECO:0000256" key="5">
    <source>
        <dbReference type="ARBA" id="ARBA00022741"/>
    </source>
</evidence>
<dbReference type="InterPro" id="IPR036097">
    <property type="entry name" value="HisK_dim/P_sf"/>
</dbReference>
<dbReference type="InterPro" id="IPR001610">
    <property type="entry name" value="PAC"/>
</dbReference>
<dbReference type="RefSeq" id="WP_085814497.1">
    <property type="nucleotide sequence ID" value="NZ_BDQG01000001.1"/>
</dbReference>
<dbReference type="PANTHER" id="PTHR43065">
    <property type="entry name" value="SENSOR HISTIDINE KINASE"/>
    <property type="match status" value="1"/>
</dbReference>
<dbReference type="PRINTS" id="PR00344">
    <property type="entry name" value="BCTRLSENSOR"/>
</dbReference>
<dbReference type="InterPro" id="IPR036890">
    <property type="entry name" value="HATPase_C_sf"/>
</dbReference>
<dbReference type="Gene3D" id="1.10.287.130">
    <property type="match status" value="1"/>
</dbReference>
<dbReference type="Gene3D" id="3.30.450.20">
    <property type="entry name" value="PAS domain"/>
    <property type="match status" value="1"/>
</dbReference>
<dbReference type="PROSITE" id="PS50112">
    <property type="entry name" value="PAS"/>
    <property type="match status" value="1"/>
</dbReference>
<dbReference type="EMBL" id="BDQG01000001">
    <property type="protein sequence ID" value="GAW68341.1"/>
    <property type="molecule type" value="Genomic_DNA"/>
</dbReference>
<dbReference type="InterPro" id="IPR005467">
    <property type="entry name" value="His_kinase_dom"/>
</dbReference>
<organism evidence="13 14">
    <name type="scientific">Geoanaerobacter pelophilus</name>
    <dbReference type="NCBI Taxonomy" id="60036"/>
    <lineage>
        <taxon>Bacteria</taxon>
        <taxon>Pseudomonadati</taxon>
        <taxon>Thermodesulfobacteriota</taxon>
        <taxon>Desulfuromonadia</taxon>
        <taxon>Geobacterales</taxon>
        <taxon>Geobacteraceae</taxon>
        <taxon>Geoanaerobacter</taxon>
    </lineage>
</organism>
<accession>A0ABQ0MPX0</accession>
<dbReference type="NCBIfam" id="TIGR00229">
    <property type="entry name" value="sensory_box"/>
    <property type="match status" value="1"/>
</dbReference>
<keyword evidence="3" id="KW-0597">Phosphoprotein</keyword>
<dbReference type="SUPFAM" id="SSF55785">
    <property type="entry name" value="PYP-like sensor domain (PAS domain)"/>
    <property type="match status" value="1"/>
</dbReference>
<evidence type="ECO:0000256" key="2">
    <source>
        <dbReference type="ARBA" id="ARBA00012438"/>
    </source>
</evidence>
<dbReference type="InterPro" id="IPR004358">
    <property type="entry name" value="Sig_transdc_His_kin-like_C"/>
</dbReference>
<dbReference type="Gene3D" id="3.30.450.40">
    <property type="match status" value="1"/>
</dbReference>
<evidence type="ECO:0000256" key="8">
    <source>
        <dbReference type="ARBA" id="ARBA00023012"/>
    </source>
</evidence>
<dbReference type="CDD" id="cd00130">
    <property type="entry name" value="PAS"/>
    <property type="match status" value="1"/>
</dbReference>
<evidence type="ECO:0000256" key="3">
    <source>
        <dbReference type="ARBA" id="ARBA00022553"/>
    </source>
</evidence>
<evidence type="ECO:0000259" key="11">
    <source>
        <dbReference type="PROSITE" id="PS50112"/>
    </source>
</evidence>
<dbReference type="SUPFAM" id="SSF55874">
    <property type="entry name" value="ATPase domain of HSP90 chaperone/DNA topoisomerase II/histidine kinase"/>
    <property type="match status" value="1"/>
</dbReference>
<sequence length="619" mass="70127">MEKATSIENQGLEQQLADLRRENEELAQQVKRLIRAEGKLYEYQQVLDAQLNEYKGLYDLSRRLSGSFDIEALFRETVQYVVQQLEYERAILLRRAETFTYRVFALDGYYDAEEKEQIAAITMKFGAPCLSPLLAGREHVTCAASGKEPGNGCRRRLLMDEFLVYPLGHDEVPHALLVVGNTAASATFHRRVEESEPALLSMGNLVGLVSSLLDTHIFFERMMEAREQERVAEAKYRSLFENAAEGIFRRTPEGRYLDANPALAHMMGYSSPEELVASVTDIGSQVYVDPSSYAEMQRVLAAHGRAERFETQIYRKDRSVIWVSLSLRAVRDSEGKVLFYEGMSEEITKRKIAEAALRDSEQKYRQLSEALERRVKQAVGELRQKDKMLIMQGRQAVMGEMLSNIAHQWRQPLNMLALLVQDVQLTHRQTGLSDRFIEENVKRSMEIIRQMSQTIDDFRYFYRPDREKLVFTVSEPLEKALALLDGSLRMHSIEVQVLKIGEPAIKGYLGEFVQVLLNILINARDALIASHTSSPVITVRLCEEGGETVVSIADNAGGIPEEIKEKIFEPYFTTKGPDQGTGIGLFMCKTIIEKSMNGRLCARNSGDGAEFVITVPKIP</sequence>
<dbReference type="Pfam" id="PF02518">
    <property type="entry name" value="HATPase_c"/>
    <property type="match status" value="1"/>
</dbReference>
<dbReference type="PROSITE" id="PS50109">
    <property type="entry name" value="HIS_KIN"/>
    <property type="match status" value="1"/>
</dbReference>
<feature type="coiled-coil region" evidence="9">
    <location>
        <begin position="350"/>
        <end position="377"/>
    </location>
</feature>
<feature type="domain" description="Histidine kinase" evidence="10">
    <location>
        <begin position="404"/>
        <end position="619"/>
    </location>
</feature>
<evidence type="ECO:0000313" key="14">
    <source>
        <dbReference type="Proteomes" id="UP000194153"/>
    </source>
</evidence>
<evidence type="ECO:0000256" key="6">
    <source>
        <dbReference type="ARBA" id="ARBA00022777"/>
    </source>
</evidence>
<dbReference type="CDD" id="cd00082">
    <property type="entry name" value="HisKA"/>
    <property type="match status" value="1"/>
</dbReference>
<dbReference type="CDD" id="cd00075">
    <property type="entry name" value="HATPase"/>
    <property type="match status" value="1"/>
</dbReference>
<evidence type="ECO:0000256" key="9">
    <source>
        <dbReference type="SAM" id="Coils"/>
    </source>
</evidence>
<comment type="caution">
    <text evidence="13">The sequence shown here is derived from an EMBL/GenBank/DDBJ whole genome shotgun (WGS) entry which is preliminary data.</text>
</comment>
<dbReference type="InterPro" id="IPR003661">
    <property type="entry name" value="HisK_dim/P_dom"/>
</dbReference>
<feature type="coiled-coil region" evidence="9">
    <location>
        <begin position="2"/>
        <end position="39"/>
    </location>
</feature>
<protein>
    <recommendedName>
        <fullName evidence="2">histidine kinase</fullName>
        <ecNumber evidence="2">2.7.13.3</ecNumber>
    </recommendedName>
</protein>
<dbReference type="GO" id="GO:0016301">
    <property type="term" value="F:kinase activity"/>
    <property type="evidence" value="ECO:0007669"/>
    <property type="project" value="UniProtKB-KW"/>
</dbReference>
<dbReference type="Proteomes" id="UP000194153">
    <property type="component" value="Unassembled WGS sequence"/>
</dbReference>
<keyword evidence="9" id="KW-0175">Coiled coil</keyword>
<keyword evidence="8" id="KW-0902">Two-component regulatory system</keyword>
<feature type="domain" description="PAC" evidence="12">
    <location>
        <begin position="307"/>
        <end position="359"/>
    </location>
</feature>
<evidence type="ECO:0000259" key="12">
    <source>
        <dbReference type="PROSITE" id="PS50113"/>
    </source>
</evidence>
<dbReference type="Pfam" id="PF13426">
    <property type="entry name" value="PAS_9"/>
    <property type="match status" value="1"/>
</dbReference>
<evidence type="ECO:0000256" key="4">
    <source>
        <dbReference type="ARBA" id="ARBA00022679"/>
    </source>
</evidence>
<dbReference type="PROSITE" id="PS50113">
    <property type="entry name" value="PAC"/>
    <property type="match status" value="1"/>
</dbReference>
<keyword evidence="14" id="KW-1185">Reference proteome</keyword>
<dbReference type="InterPro" id="IPR000700">
    <property type="entry name" value="PAS-assoc_C"/>
</dbReference>